<gene>
    <name evidence="1" type="ORF">APD33_10785</name>
</gene>
<dbReference type="EMBL" id="LLGC01000166">
    <property type="protein sequence ID" value="KQE04644.1"/>
    <property type="molecule type" value="Genomic_DNA"/>
</dbReference>
<proteinExistence type="predicted"/>
<protein>
    <submittedName>
        <fullName evidence="1">Uncharacterized protein</fullName>
    </submittedName>
</protein>
<evidence type="ECO:0000313" key="1">
    <source>
        <dbReference type="EMBL" id="KQE04644.1"/>
    </source>
</evidence>
<dbReference type="RefSeq" id="WP_024437151.1">
    <property type="nucleotide sequence ID" value="NZ_CM125926.1"/>
</dbReference>
<organism evidence="1 2">
    <name type="scientific">Acinetobacter baumannii</name>
    <dbReference type="NCBI Taxonomy" id="470"/>
    <lineage>
        <taxon>Bacteria</taxon>
        <taxon>Pseudomonadati</taxon>
        <taxon>Pseudomonadota</taxon>
        <taxon>Gammaproteobacteria</taxon>
        <taxon>Moraxellales</taxon>
        <taxon>Moraxellaceae</taxon>
        <taxon>Acinetobacter</taxon>
        <taxon>Acinetobacter calcoaceticus/baumannii complex</taxon>
    </lineage>
</organism>
<dbReference type="AlphaFoldDB" id="A0AAP1AEM0"/>
<comment type="caution">
    <text evidence="1">The sequence shown here is derived from an EMBL/GenBank/DDBJ whole genome shotgun (WGS) entry which is preliminary data.</text>
</comment>
<evidence type="ECO:0000313" key="2">
    <source>
        <dbReference type="Proteomes" id="UP000051449"/>
    </source>
</evidence>
<accession>A0AAP1AEM0</accession>
<sequence>MALTKEEKDFILKRLNSQWYPVELECDGYIVHLKLERVQDLKLAVEVFVNSFVKGEWLVYPDKHVESKFFPSRFVYVISPAKKKQAIKRLGKKRAYEFYPDLDKKIEYKGTHFSSGKTALNHLIKVSDSIKLITEMESETALA</sequence>
<reference evidence="1 2" key="1">
    <citation type="submission" date="2015-10" db="EMBL/GenBank/DDBJ databases">
        <title>The utility of whole genome sequencing in characterizing Acinetobacter epidemiology and analyzing hospital outbreaks.</title>
        <authorList>
            <person name="Ozer E.A."/>
            <person name="Fitzpatrick M.A."/>
            <person name="Hauser A.R."/>
        </authorList>
    </citation>
    <scope>NUCLEOTIDE SEQUENCE [LARGE SCALE GENOMIC DNA]</scope>
    <source>
        <strain evidence="1 2">ABBL072</strain>
    </source>
</reference>
<dbReference type="Proteomes" id="UP000051449">
    <property type="component" value="Unassembled WGS sequence"/>
</dbReference>
<name>A0AAP1AEM0_ACIBA</name>